<keyword evidence="2" id="KW-1185">Reference proteome</keyword>
<dbReference type="AlphaFoldDB" id="A0A0V0RDU1"/>
<protein>
    <submittedName>
        <fullName evidence="1">Uncharacterized protein</fullName>
    </submittedName>
</protein>
<dbReference type="EMBL" id="JYDL01000428">
    <property type="protein sequence ID" value="KRX12405.1"/>
    <property type="molecule type" value="Genomic_DNA"/>
</dbReference>
<organism evidence="1 2">
    <name type="scientific">Trichinella nelsoni</name>
    <dbReference type="NCBI Taxonomy" id="6336"/>
    <lineage>
        <taxon>Eukaryota</taxon>
        <taxon>Metazoa</taxon>
        <taxon>Ecdysozoa</taxon>
        <taxon>Nematoda</taxon>
        <taxon>Enoplea</taxon>
        <taxon>Dorylaimia</taxon>
        <taxon>Trichinellida</taxon>
        <taxon>Trichinellidae</taxon>
        <taxon>Trichinella</taxon>
    </lineage>
</organism>
<sequence>RTFFAEQNQLIPYAAWGPCYRDHGCQIATIVIFREVLQKRLRSILLSEKMATLLLTPSSSSYNTNRERYTLRKRS</sequence>
<dbReference type="Proteomes" id="UP000054630">
    <property type="component" value="Unassembled WGS sequence"/>
</dbReference>
<reference evidence="1 2" key="1">
    <citation type="submission" date="2015-01" db="EMBL/GenBank/DDBJ databases">
        <title>Evolution of Trichinella species and genotypes.</title>
        <authorList>
            <person name="Korhonen P.K."/>
            <person name="Edoardo P."/>
            <person name="Giuseppe L.R."/>
            <person name="Gasser R.B."/>
        </authorList>
    </citation>
    <scope>NUCLEOTIDE SEQUENCE [LARGE SCALE GENOMIC DNA]</scope>
    <source>
        <strain evidence="1">ISS37</strain>
    </source>
</reference>
<feature type="non-terminal residue" evidence="1">
    <location>
        <position position="1"/>
    </location>
</feature>
<evidence type="ECO:0000313" key="1">
    <source>
        <dbReference type="EMBL" id="KRX12405.1"/>
    </source>
</evidence>
<gene>
    <name evidence="1" type="ORF">T07_11877</name>
</gene>
<comment type="caution">
    <text evidence="1">The sequence shown here is derived from an EMBL/GenBank/DDBJ whole genome shotgun (WGS) entry which is preliminary data.</text>
</comment>
<name>A0A0V0RDU1_9BILA</name>
<proteinExistence type="predicted"/>
<accession>A0A0V0RDU1</accession>
<evidence type="ECO:0000313" key="2">
    <source>
        <dbReference type="Proteomes" id="UP000054630"/>
    </source>
</evidence>